<keyword evidence="2" id="KW-0805">Transcription regulation</keyword>
<comment type="caution">
    <text evidence="6">The sequence shown here is derived from an EMBL/GenBank/DDBJ whole genome shotgun (WGS) entry which is preliminary data.</text>
</comment>
<dbReference type="InterPro" id="IPR000847">
    <property type="entry name" value="LysR_HTH_N"/>
</dbReference>
<dbReference type="SUPFAM" id="SSF46785">
    <property type="entry name" value="Winged helix' DNA-binding domain"/>
    <property type="match status" value="1"/>
</dbReference>
<dbReference type="InterPro" id="IPR005119">
    <property type="entry name" value="LysR_subst-bd"/>
</dbReference>
<comment type="similarity">
    <text evidence="1">Belongs to the LysR transcriptional regulatory family.</text>
</comment>
<dbReference type="PANTHER" id="PTHR30126:SF91">
    <property type="entry name" value="LYSR FAMILY TRANSCRIPTIONAL REGULATOR"/>
    <property type="match status" value="1"/>
</dbReference>
<dbReference type="SUPFAM" id="SSF53850">
    <property type="entry name" value="Periplasmic binding protein-like II"/>
    <property type="match status" value="1"/>
</dbReference>
<dbReference type="InterPro" id="IPR036390">
    <property type="entry name" value="WH_DNA-bd_sf"/>
</dbReference>
<dbReference type="PROSITE" id="PS50931">
    <property type="entry name" value="HTH_LYSR"/>
    <property type="match status" value="1"/>
</dbReference>
<evidence type="ECO:0000313" key="6">
    <source>
        <dbReference type="EMBL" id="MFD2265216.1"/>
    </source>
</evidence>
<evidence type="ECO:0000256" key="4">
    <source>
        <dbReference type="ARBA" id="ARBA00023163"/>
    </source>
</evidence>
<feature type="domain" description="HTH lysR-type" evidence="5">
    <location>
        <begin position="6"/>
        <end position="64"/>
    </location>
</feature>
<organism evidence="6 7">
    <name type="scientific">Lacibacterium aquatile</name>
    <dbReference type="NCBI Taxonomy" id="1168082"/>
    <lineage>
        <taxon>Bacteria</taxon>
        <taxon>Pseudomonadati</taxon>
        <taxon>Pseudomonadota</taxon>
        <taxon>Alphaproteobacteria</taxon>
        <taxon>Rhodospirillales</taxon>
        <taxon>Rhodospirillaceae</taxon>
    </lineage>
</organism>
<keyword evidence="3" id="KW-0238">DNA-binding</keyword>
<evidence type="ECO:0000256" key="2">
    <source>
        <dbReference type="ARBA" id="ARBA00023015"/>
    </source>
</evidence>
<evidence type="ECO:0000256" key="3">
    <source>
        <dbReference type="ARBA" id="ARBA00023125"/>
    </source>
</evidence>
<dbReference type="Proteomes" id="UP001597295">
    <property type="component" value="Unassembled WGS sequence"/>
</dbReference>
<evidence type="ECO:0000259" key="5">
    <source>
        <dbReference type="PROSITE" id="PS50931"/>
    </source>
</evidence>
<keyword evidence="7" id="KW-1185">Reference proteome</keyword>
<dbReference type="Pfam" id="PF00126">
    <property type="entry name" value="HTH_1"/>
    <property type="match status" value="1"/>
</dbReference>
<reference evidence="7" key="1">
    <citation type="journal article" date="2019" name="Int. J. Syst. Evol. Microbiol.">
        <title>The Global Catalogue of Microorganisms (GCM) 10K type strain sequencing project: providing services to taxonomists for standard genome sequencing and annotation.</title>
        <authorList>
            <consortium name="The Broad Institute Genomics Platform"/>
            <consortium name="The Broad Institute Genome Sequencing Center for Infectious Disease"/>
            <person name="Wu L."/>
            <person name="Ma J."/>
        </authorList>
    </citation>
    <scope>NUCLEOTIDE SEQUENCE [LARGE SCALE GENOMIC DNA]</scope>
    <source>
        <strain evidence="7">CGMCC 1.19062</strain>
    </source>
</reference>
<dbReference type="Gene3D" id="3.40.190.290">
    <property type="match status" value="1"/>
</dbReference>
<protein>
    <submittedName>
        <fullName evidence="6">LysR family transcriptional regulator</fullName>
    </submittedName>
</protein>
<dbReference type="Pfam" id="PF03466">
    <property type="entry name" value="LysR_substrate"/>
    <property type="match status" value="1"/>
</dbReference>
<gene>
    <name evidence="6" type="ORF">ACFSM5_20100</name>
</gene>
<evidence type="ECO:0000256" key="1">
    <source>
        <dbReference type="ARBA" id="ARBA00009437"/>
    </source>
</evidence>
<dbReference type="Gene3D" id="1.10.10.10">
    <property type="entry name" value="Winged helix-like DNA-binding domain superfamily/Winged helix DNA-binding domain"/>
    <property type="match status" value="1"/>
</dbReference>
<proteinExistence type="inferred from homology"/>
<evidence type="ECO:0000313" key="7">
    <source>
        <dbReference type="Proteomes" id="UP001597295"/>
    </source>
</evidence>
<sequence>MKPRSPTLDQLQVFLAIVDAGSFAGAARKLGRATSVISYAISNLEGQLGLVLFDRDQTRKPQLTEAGRAMLLEARTVAHGIDGLLAKAQGLIEGLEAEVGLAVDVMLPTSRLVEVLDAFRAEFPTVALRLNIEALGAIVQLVLDGGAQIGISGPLFHRVEGIEMRRVGSVKLVPVAAPSHPLSLLTGEAPTSELRNHIQLVLTDRSRQTEGQEFAVLAVRTWRLADLGAKHALLLAGVGWGSMPEAMVADDLAAGRLVKLALDHWDNLVYPLQAIHRSDTPPGPAGRWLLEKFKAAVGEG</sequence>
<dbReference type="PANTHER" id="PTHR30126">
    <property type="entry name" value="HTH-TYPE TRANSCRIPTIONAL REGULATOR"/>
    <property type="match status" value="1"/>
</dbReference>
<name>A0ABW5DZ15_9PROT</name>
<dbReference type="EMBL" id="JBHUIP010000016">
    <property type="protein sequence ID" value="MFD2265216.1"/>
    <property type="molecule type" value="Genomic_DNA"/>
</dbReference>
<accession>A0ABW5DZ15</accession>
<keyword evidence="4" id="KW-0804">Transcription</keyword>
<dbReference type="InterPro" id="IPR036388">
    <property type="entry name" value="WH-like_DNA-bd_sf"/>
</dbReference>
<dbReference type="RefSeq" id="WP_379878388.1">
    <property type="nucleotide sequence ID" value="NZ_JBHUIP010000016.1"/>
</dbReference>